<dbReference type="InterPro" id="IPR008476">
    <property type="entry name" value="PBDC1_metazoa/fungi"/>
</dbReference>
<dbReference type="InterPro" id="IPR021148">
    <property type="entry name" value="Polysacc_synth_dom"/>
</dbReference>
<feature type="domain" description="Polysaccharide biosynthesis" evidence="5">
    <location>
        <begin position="43"/>
        <end position="169"/>
    </location>
</feature>
<dbReference type="FunFam" id="1.10.3560.10:FF:000001">
    <property type="entry name" value="Protein PBDC1 homolog"/>
    <property type="match status" value="1"/>
</dbReference>
<name>A0AAN7YKL6_9EURO</name>
<accession>A0AAN7YKL6</accession>
<comment type="caution">
    <text evidence="6">The sequence shown here is derived from an EMBL/GenBank/DDBJ whole genome shotgun (WGS) entry which is preliminary data.</text>
</comment>
<evidence type="ECO:0000256" key="3">
    <source>
        <dbReference type="ARBA" id="ARBA00061201"/>
    </source>
</evidence>
<dbReference type="PANTHER" id="PTHR13410:SF9">
    <property type="entry name" value="PROTEIN PBDC1"/>
    <property type="match status" value="1"/>
</dbReference>
<protein>
    <recommendedName>
        <fullName evidence="4">Protein PBDC1 homolog</fullName>
    </recommendedName>
</protein>
<gene>
    <name evidence="6" type="ORF">LTR05_000684</name>
</gene>
<dbReference type="GO" id="GO:0005737">
    <property type="term" value="C:cytoplasm"/>
    <property type="evidence" value="ECO:0007669"/>
    <property type="project" value="UniProtKB-SubCell"/>
</dbReference>
<sequence>MFNHLLRPGFPARPVYRSKQQEVTTMSLTQQIDAENAPNYEDMEKQFAVKAVHHMTVYWGILEKMPGSKLRLTRMDDEILEHFKKDFPDFDPAQTIDEDKMKSKEGKEQWRNFVNQYEKKVEDFNFGTMLRKNPQTEYGEKETIFAVRMQFYAIEIARNRAGLNDWIYEQAQNAKKAS</sequence>
<evidence type="ECO:0000256" key="1">
    <source>
        <dbReference type="ARBA" id="ARBA00004496"/>
    </source>
</evidence>
<proteinExistence type="inferred from homology"/>
<evidence type="ECO:0000313" key="6">
    <source>
        <dbReference type="EMBL" id="KAK5090511.1"/>
    </source>
</evidence>
<dbReference type="EMBL" id="JAVRRJ010000001">
    <property type="protein sequence ID" value="KAK5090511.1"/>
    <property type="molecule type" value="Genomic_DNA"/>
</dbReference>
<keyword evidence="2" id="KW-0963">Cytoplasm</keyword>
<dbReference type="AlphaFoldDB" id="A0AAN7YKL6"/>
<reference evidence="6 7" key="1">
    <citation type="submission" date="2023-08" db="EMBL/GenBank/DDBJ databases">
        <title>Black Yeasts Isolated from many extreme environments.</title>
        <authorList>
            <person name="Coleine C."/>
            <person name="Stajich J.E."/>
            <person name="Selbmann L."/>
        </authorList>
    </citation>
    <scope>NUCLEOTIDE SEQUENCE [LARGE SCALE GENOMIC DNA]</scope>
    <source>
        <strain evidence="6 7">CCFEE 5910</strain>
    </source>
</reference>
<comment type="subcellular location">
    <subcellularLocation>
        <location evidence="1">Cytoplasm</location>
    </subcellularLocation>
</comment>
<evidence type="ECO:0000259" key="5">
    <source>
        <dbReference type="Pfam" id="PF04669"/>
    </source>
</evidence>
<organism evidence="6 7">
    <name type="scientific">Lithohypha guttulata</name>
    <dbReference type="NCBI Taxonomy" id="1690604"/>
    <lineage>
        <taxon>Eukaryota</taxon>
        <taxon>Fungi</taxon>
        <taxon>Dikarya</taxon>
        <taxon>Ascomycota</taxon>
        <taxon>Pezizomycotina</taxon>
        <taxon>Eurotiomycetes</taxon>
        <taxon>Chaetothyriomycetidae</taxon>
        <taxon>Chaetothyriales</taxon>
        <taxon>Trichomeriaceae</taxon>
        <taxon>Lithohypha</taxon>
    </lineage>
</organism>
<dbReference type="PANTHER" id="PTHR13410">
    <property type="entry name" value="PROTEIN PBDC1"/>
    <property type="match status" value="1"/>
</dbReference>
<evidence type="ECO:0000256" key="2">
    <source>
        <dbReference type="ARBA" id="ARBA00022490"/>
    </source>
</evidence>
<keyword evidence="7" id="KW-1185">Reference proteome</keyword>
<dbReference type="Proteomes" id="UP001309876">
    <property type="component" value="Unassembled WGS sequence"/>
</dbReference>
<evidence type="ECO:0000256" key="4">
    <source>
        <dbReference type="ARBA" id="ARBA00069779"/>
    </source>
</evidence>
<evidence type="ECO:0000313" key="7">
    <source>
        <dbReference type="Proteomes" id="UP001309876"/>
    </source>
</evidence>
<dbReference type="Gene3D" id="1.10.3560.10">
    <property type="entry name" value="yst0336 like domain"/>
    <property type="match status" value="1"/>
</dbReference>
<dbReference type="InterPro" id="IPR023139">
    <property type="entry name" value="PBDC1-like_dom_sf"/>
</dbReference>
<comment type="similarity">
    <text evidence="3">Belongs to the PBDC1 family.</text>
</comment>
<dbReference type="Pfam" id="PF04669">
    <property type="entry name" value="PBDC1"/>
    <property type="match status" value="1"/>
</dbReference>